<feature type="compositionally biased region" description="Polar residues" evidence="4">
    <location>
        <begin position="1073"/>
        <end position="1090"/>
    </location>
</feature>
<dbReference type="PANTHER" id="PTHR47438">
    <property type="entry name" value="PHOSPHATE METABOLISM PROTEIN 8-RELATED"/>
    <property type="match status" value="1"/>
</dbReference>
<dbReference type="Gene3D" id="1.10.150.450">
    <property type="match status" value="1"/>
</dbReference>
<organism evidence="6 7">
    <name type="scientific">Sporisorium graminicola</name>
    <dbReference type="NCBI Taxonomy" id="280036"/>
    <lineage>
        <taxon>Eukaryota</taxon>
        <taxon>Fungi</taxon>
        <taxon>Dikarya</taxon>
        <taxon>Basidiomycota</taxon>
        <taxon>Ustilaginomycotina</taxon>
        <taxon>Ustilaginomycetes</taxon>
        <taxon>Ustilaginales</taxon>
        <taxon>Ustilaginaceae</taxon>
        <taxon>Sporisorium</taxon>
    </lineage>
</organism>
<dbReference type="InterPro" id="IPR036047">
    <property type="entry name" value="F-box-like_dom_sf"/>
</dbReference>
<dbReference type="KEGG" id="sgra:EX895_006491"/>
<dbReference type="PANTHER" id="PTHR47438:SF1">
    <property type="entry name" value="PHOSPHATE METABOLISM PROTEIN 8-RELATED"/>
    <property type="match status" value="1"/>
</dbReference>
<dbReference type="AlphaFoldDB" id="A0A4V6ETC2"/>
<evidence type="ECO:0000256" key="4">
    <source>
        <dbReference type="SAM" id="MobiDB-lite"/>
    </source>
</evidence>
<sequence length="1220" mass="130175">MSVGSAIREAAASSSSQPSKPATSKPATTKASTSTVSAKPSLAAKAKATGTSSQSSSIDSPIRKQTTLAPSTSTTPPRKSTGTAVKHAPAGATNKRVTSATSNAPSASSQDARRTSKPADIVNPKPSTKVATNGSSTHTSTVQKHNHESISSEDPAVLTSRIGFEPRSISGLPDASLRTNEAIVWLDIDNTLYKRSTKIADLMAQRIRAYFHGMGLSEQDAKTLHTTYYKTYGLAIRGLVKHHQIDPLDYDRKCDASLPLEDILQPDYQIKQLLTDLDRTRVRVFALTNAYKYHADRVLRLLDLADQVEGIVYCDYAVPVFACKPELDYYRAALLVVQATPETRNYFVDDSSLNIVAAKELGWHSCVYFREEDDDEPWPPQQAPSDADQKTSASFDIATLQPKSSTTASSSSFVGGSGFDEEAIRSEFQRLPAHLRIELLGIILNACLPGDIASMSRTLEKHLRLTRDVVSGLPDSVALRIFEKLPIQDLLRCRHVSKKWHELAATPDLWRSHALALTESDPVKLVAPSDPHGWEPLVKGLFFRERNWAKGLAQTIQKLEGHSGFVTAMKLKGRKTLVSGSYDETIRVWDISTGLCRKVLRAKAIACLDFLLDESVLCAGLYDTGRVLVWDMKSWDLIQTLSGHNRGIRHVAINQHYLVSVGQDKAIVVWDWRTGAKLVRFGQQSNVSLGVSLVDTDKLVAVTVDGMIRCFSIPRREMIGQFQLTKLGGTELGLGARLGDLANGSSMLEWFAAHGNTMTVASKNAVVHLQWQEHVVPTHGASVPLTAEGLRRSASSRLSNAGGMAGSTLSPLRARRDSTMSNASTTATSPSAGVAARSRRDSNASTTSSTGGFGQTRGPRRSLAAASSGSTSATPTRAGRASLGATSTFASPSPSALSTPSRPSPRPTTKRIDGPAPWPIATADLETAARTSGASTPRRISTSTSTPSLSFPSTAANDAEMESGTPCAAAVADTDSIAGTAATRIAPDLSTAPQVVSVLETPDLAVGCVDPTKRRVVASTRFSSRAGAERKLYASSLPFDHGKTSTQLAAAGVVSDGAPLAVNGNGHGAGPVSDQSTPTAASSQVASSFTAAGDEPSSAITVPIRGVWEAQSADLATPARNPMAMELDHESVVVGCADGLIYRIHFVGSEYGPESLVDTSCDASGNTNTNGIKTSASVGDATITDLLQLRQVWQEIMVPEDEPDHPGRLKRDRLREMGLK</sequence>
<feature type="compositionally biased region" description="Low complexity" evidence="4">
    <location>
        <begin position="819"/>
        <end position="836"/>
    </location>
</feature>
<evidence type="ECO:0000313" key="7">
    <source>
        <dbReference type="Proteomes" id="UP000306050"/>
    </source>
</evidence>
<feature type="compositionally biased region" description="Low complexity" evidence="4">
    <location>
        <begin position="861"/>
        <end position="901"/>
    </location>
</feature>
<dbReference type="SUPFAM" id="SSF81383">
    <property type="entry name" value="F-box domain"/>
    <property type="match status" value="1"/>
</dbReference>
<dbReference type="Pfam" id="PF12937">
    <property type="entry name" value="F-box-like"/>
    <property type="match status" value="1"/>
</dbReference>
<accession>A0A4V6ETC2</accession>
<dbReference type="OrthoDB" id="1065058at2759"/>
<feature type="compositionally biased region" description="Polar residues" evidence="4">
    <location>
        <begin position="125"/>
        <end position="143"/>
    </location>
</feature>
<dbReference type="SMART" id="SM00320">
    <property type="entry name" value="WD40"/>
    <property type="match status" value="3"/>
</dbReference>
<dbReference type="Gene3D" id="3.40.50.1000">
    <property type="entry name" value="HAD superfamily/HAD-like"/>
    <property type="match status" value="1"/>
</dbReference>
<feature type="region of interest" description="Disordered" evidence="4">
    <location>
        <begin position="1"/>
        <end position="157"/>
    </location>
</feature>
<feature type="region of interest" description="Disordered" evidence="4">
    <location>
        <begin position="1200"/>
        <end position="1220"/>
    </location>
</feature>
<feature type="repeat" description="WD" evidence="3">
    <location>
        <begin position="559"/>
        <end position="599"/>
    </location>
</feature>
<dbReference type="EMBL" id="SRRM01000022">
    <property type="protein sequence ID" value="TKY84589.1"/>
    <property type="molecule type" value="Genomic_DNA"/>
</dbReference>
<gene>
    <name evidence="6" type="ORF">EX895_006491</name>
</gene>
<dbReference type="PROSITE" id="PS50082">
    <property type="entry name" value="WD_REPEATS_2"/>
    <property type="match status" value="2"/>
</dbReference>
<keyword evidence="1 3" id="KW-0853">WD repeat</keyword>
<dbReference type="SMART" id="SM00256">
    <property type="entry name" value="FBOX"/>
    <property type="match status" value="1"/>
</dbReference>
<feature type="compositionally biased region" description="Basic and acidic residues" evidence="4">
    <location>
        <begin position="1204"/>
        <end position="1220"/>
    </location>
</feature>
<keyword evidence="2" id="KW-0677">Repeat</keyword>
<dbReference type="PROSITE" id="PS50294">
    <property type="entry name" value="WD_REPEATS_REGION"/>
    <property type="match status" value="2"/>
</dbReference>
<dbReference type="PROSITE" id="PS00678">
    <property type="entry name" value="WD_REPEATS_1"/>
    <property type="match status" value="1"/>
</dbReference>
<dbReference type="GO" id="GO:0008252">
    <property type="term" value="F:nucleotidase activity"/>
    <property type="evidence" value="ECO:0007669"/>
    <property type="project" value="TreeGrafter"/>
</dbReference>
<dbReference type="NCBIfam" id="TIGR01993">
    <property type="entry name" value="Pyr-5-nucltdase"/>
    <property type="match status" value="1"/>
</dbReference>
<evidence type="ECO:0000259" key="5">
    <source>
        <dbReference type="PROSITE" id="PS50181"/>
    </source>
</evidence>
<reference evidence="6 7" key="1">
    <citation type="submission" date="2019-05" db="EMBL/GenBank/DDBJ databases">
        <title>Sporisorium graminicola CBS 10092 draft sequencing and annotation.</title>
        <authorList>
            <person name="Solano-Gonzalez S."/>
            <person name="Caddick M.X."/>
            <person name="Darby A."/>
        </authorList>
    </citation>
    <scope>NUCLEOTIDE SEQUENCE [LARGE SCALE GENOMIC DNA]</scope>
    <source>
        <strain evidence="6 7">CBS 10092</strain>
    </source>
</reference>
<evidence type="ECO:0000256" key="2">
    <source>
        <dbReference type="ARBA" id="ARBA00022737"/>
    </source>
</evidence>
<dbReference type="GeneID" id="40729386"/>
<dbReference type="SFLD" id="SFLDG01132">
    <property type="entry name" value="C1.5.3:_5'-Nucleotidase_Like"/>
    <property type="match status" value="1"/>
</dbReference>
<feature type="compositionally biased region" description="Low complexity" evidence="4">
    <location>
        <begin position="935"/>
        <end position="954"/>
    </location>
</feature>
<dbReference type="InterPro" id="IPR023214">
    <property type="entry name" value="HAD_sf"/>
</dbReference>
<feature type="compositionally biased region" description="Low complexity" evidence="4">
    <location>
        <begin position="70"/>
        <end position="83"/>
    </location>
</feature>
<dbReference type="Gene3D" id="2.130.10.10">
    <property type="entry name" value="YVTN repeat-like/Quinoprotein amine dehydrogenase"/>
    <property type="match status" value="1"/>
</dbReference>
<dbReference type="InterPro" id="IPR019775">
    <property type="entry name" value="WD40_repeat_CS"/>
</dbReference>
<evidence type="ECO:0000256" key="1">
    <source>
        <dbReference type="ARBA" id="ARBA00022574"/>
    </source>
</evidence>
<dbReference type="InterPro" id="IPR052791">
    <property type="entry name" value="SSM1_domain"/>
</dbReference>
<dbReference type="InterPro" id="IPR036322">
    <property type="entry name" value="WD40_repeat_dom_sf"/>
</dbReference>
<feature type="compositionally biased region" description="Low complexity" evidence="4">
    <location>
        <begin position="10"/>
        <end position="60"/>
    </location>
</feature>
<keyword evidence="7" id="KW-1185">Reference proteome</keyword>
<dbReference type="SUPFAM" id="SSF56784">
    <property type="entry name" value="HAD-like"/>
    <property type="match status" value="1"/>
</dbReference>
<dbReference type="SUPFAM" id="SSF50978">
    <property type="entry name" value="WD40 repeat-like"/>
    <property type="match status" value="1"/>
</dbReference>
<name>A0A4V6ETC2_9BASI</name>
<dbReference type="Proteomes" id="UP000306050">
    <property type="component" value="Chromosome SGRAM_9"/>
</dbReference>
<dbReference type="GO" id="GO:0009166">
    <property type="term" value="P:nucleotide catabolic process"/>
    <property type="evidence" value="ECO:0007669"/>
    <property type="project" value="TreeGrafter"/>
</dbReference>
<feature type="repeat" description="WD" evidence="3">
    <location>
        <begin position="641"/>
        <end position="680"/>
    </location>
</feature>
<dbReference type="SFLD" id="SFLDG01129">
    <property type="entry name" value="C1.5:_HAD__Beta-PGM__Phosphata"/>
    <property type="match status" value="1"/>
</dbReference>
<evidence type="ECO:0000256" key="3">
    <source>
        <dbReference type="PROSITE-ProRule" id="PRU00221"/>
    </source>
</evidence>
<dbReference type="Pfam" id="PF00702">
    <property type="entry name" value="Hydrolase"/>
    <property type="match status" value="1"/>
</dbReference>
<dbReference type="InterPro" id="IPR036412">
    <property type="entry name" value="HAD-like_sf"/>
</dbReference>
<dbReference type="RefSeq" id="XP_029736574.1">
    <property type="nucleotide sequence ID" value="XM_029887082.1"/>
</dbReference>
<dbReference type="InterPro" id="IPR010237">
    <property type="entry name" value="Pyr-5-nucltdase"/>
</dbReference>
<dbReference type="FunFam" id="1.10.150.450:FF:000001">
    <property type="entry name" value="SDT1p Pyrimidine nucleotidase"/>
    <property type="match status" value="1"/>
</dbReference>
<dbReference type="Gene3D" id="1.20.1280.50">
    <property type="match status" value="1"/>
</dbReference>
<dbReference type="SFLD" id="SFLDS00003">
    <property type="entry name" value="Haloacid_Dehalogenase"/>
    <property type="match status" value="1"/>
</dbReference>
<dbReference type="InterPro" id="IPR001680">
    <property type="entry name" value="WD40_rpt"/>
</dbReference>
<dbReference type="PROSITE" id="PS50181">
    <property type="entry name" value="FBOX"/>
    <property type="match status" value="1"/>
</dbReference>
<evidence type="ECO:0000313" key="6">
    <source>
        <dbReference type="EMBL" id="TKY84589.1"/>
    </source>
</evidence>
<dbReference type="GO" id="GO:0006206">
    <property type="term" value="P:pyrimidine nucleobase metabolic process"/>
    <property type="evidence" value="ECO:0007669"/>
    <property type="project" value="TreeGrafter"/>
</dbReference>
<feature type="compositionally biased region" description="Low complexity" evidence="4">
    <location>
        <begin position="98"/>
        <end position="109"/>
    </location>
</feature>
<protein>
    <recommendedName>
        <fullName evidence="5">F-box domain-containing protein</fullName>
    </recommendedName>
</protein>
<comment type="caution">
    <text evidence="6">The sequence shown here is derived from an EMBL/GenBank/DDBJ whole genome shotgun (WGS) entry which is preliminary data.</text>
</comment>
<dbReference type="InterPro" id="IPR001810">
    <property type="entry name" value="F-box_dom"/>
</dbReference>
<proteinExistence type="predicted"/>
<feature type="domain" description="F-box" evidence="5">
    <location>
        <begin position="467"/>
        <end position="513"/>
    </location>
</feature>
<feature type="region of interest" description="Disordered" evidence="4">
    <location>
        <begin position="794"/>
        <end position="962"/>
    </location>
</feature>
<dbReference type="InterPro" id="IPR015943">
    <property type="entry name" value="WD40/YVTN_repeat-like_dom_sf"/>
</dbReference>
<dbReference type="Pfam" id="PF00400">
    <property type="entry name" value="WD40"/>
    <property type="match status" value="2"/>
</dbReference>
<feature type="region of interest" description="Disordered" evidence="4">
    <location>
        <begin position="1062"/>
        <end position="1096"/>
    </location>
</feature>